<organism evidence="5 6">
    <name type="scientific">Pedobacter montanisoli</name>
    <dbReference type="NCBI Taxonomy" id="2923277"/>
    <lineage>
        <taxon>Bacteria</taxon>
        <taxon>Pseudomonadati</taxon>
        <taxon>Bacteroidota</taxon>
        <taxon>Sphingobacteriia</taxon>
        <taxon>Sphingobacteriales</taxon>
        <taxon>Sphingobacteriaceae</taxon>
        <taxon>Pedobacter</taxon>
    </lineage>
</organism>
<dbReference type="InterPro" id="IPR029028">
    <property type="entry name" value="Alpha/beta_knot_MTases"/>
</dbReference>
<dbReference type="InterPro" id="IPR001537">
    <property type="entry name" value="SpoU_MeTrfase"/>
</dbReference>
<dbReference type="PANTHER" id="PTHR43191">
    <property type="entry name" value="RRNA METHYLTRANSFERASE 3"/>
    <property type="match status" value="1"/>
</dbReference>
<sequence>MLSKSQISFIKSLHQKKYRNINGLFIIEGIKTLTEFLKSDYTLQSIYFTPAYAKAIATLKVDTNINLFELSDAVLEKISTLQTPQGVLAIVEIPNTGAIDPQTLKNKFSLVLDNVQDPGNLGTIIRTADWFGIQHIICSENTVEAYNPKTVQSTMGSLCRVNISYTSLTDFLGQTALPVFGALLEGENIYKVNWRNEGLILLGNEGHGISQELIKKINIPVTIPRIGQTESLNVAVSAAIFCSELGRLKF</sequence>
<dbReference type="GO" id="GO:0008168">
    <property type="term" value="F:methyltransferase activity"/>
    <property type="evidence" value="ECO:0007669"/>
    <property type="project" value="UniProtKB-KW"/>
</dbReference>
<dbReference type="RefSeq" id="WP_243361761.1">
    <property type="nucleotide sequence ID" value="NZ_JALGBH010000002.1"/>
</dbReference>
<evidence type="ECO:0000256" key="3">
    <source>
        <dbReference type="ARBA" id="ARBA00022679"/>
    </source>
</evidence>
<dbReference type="GO" id="GO:0032259">
    <property type="term" value="P:methylation"/>
    <property type="evidence" value="ECO:0007669"/>
    <property type="project" value="UniProtKB-KW"/>
</dbReference>
<dbReference type="InterPro" id="IPR053888">
    <property type="entry name" value="MRM3-like_sub_bind"/>
</dbReference>
<dbReference type="Pfam" id="PF00588">
    <property type="entry name" value="SpoU_methylase"/>
    <property type="match status" value="1"/>
</dbReference>
<gene>
    <name evidence="5" type="ORF">MMF97_09240</name>
</gene>
<comment type="similarity">
    <text evidence="1">Belongs to the class IV-like SAM-binding methyltransferase superfamily. RNA methyltransferase TrmH family.</text>
</comment>
<dbReference type="InterPro" id="IPR013123">
    <property type="entry name" value="SpoU_subst-bd"/>
</dbReference>
<reference evidence="5" key="1">
    <citation type="submission" date="2022-03" db="EMBL/GenBank/DDBJ databases">
        <authorList>
            <person name="Woo C.Y."/>
        </authorList>
    </citation>
    <scope>NUCLEOTIDE SEQUENCE</scope>
    <source>
        <strain evidence="5">CYS-01</strain>
    </source>
</reference>
<evidence type="ECO:0000313" key="6">
    <source>
        <dbReference type="Proteomes" id="UP001165460"/>
    </source>
</evidence>
<dbReference type="InterPro" id="IPR051259">
    <property type="entry name" value="rRNA_Methyltransferase"/>
</dbReference>
<dbReference type="SMART" id="SM00967">
    <property type="entry name" value="SpoU_sub_bind"/>
    <property type="match status" value="1"/>
</dbReference>
<dbReference type="EMBL" id="JALGBH010000002">
    <property type="protein sequence ID" value="MCJ0742893.1"/>
    <property type="molecule type" value="Genomic_DNA"/>
</dbReference>
<name>A0ABS9ZX50_9SPHI</name>
<keyword evidence="2 5" id="KW-0489">Methyltransferase</keyword>
<evidence type="ECO:0000256" key="2">
    <source>
        <dbReference type="ARBA" id="ARBA00022603"/>
    </source>
</evidence>
<dbReference type="SUPFAM" id="SSF75217">
    <property type="entry name" value="alpha/beta knot"/>
    <property type="match status" value="1"/>
</dbReference>
<dbReference type="Proteomes" id="UP001165460">
    <property type="component" value="Unassembled WGS sequence"/>
</dbReference>
<dbReference type="PANTHER" id="PTHR43191:SF2">
    <property type="entry name" value="RRNA METHYLTRANSFERASE 3, MITOCHONDRIAL"/>
    <property type="match status" value="1"/>
</dbReference>
<accession>A0ABS9ZX50</accession>
<dbReference type="InterPro" id="IPR029064">
    <property type="entry name" value="Ribosomal_eL30-like_sf"/>
</dbReference>
<evidence type="ECO:0000313" key="5">
    <source>
        <dbReference type="EMBL" id="MCJ0742893.1"/>
    </source>
</evidence>
<protein>
    <submittedName>
        <fullName evidence="5">RNA methyltransferase</fullName>
    </submittedName>
</protein>
<dbReference type="CDD" id="cd18109">
    <property type="entry name" value="SpoU-like_RNA-MTase"/>
    <property type="match status" value="1"/>
</dbReference>
<evidence type="ECO:0000256" key="1">
    <source>
        <dbReference type="ARBA" id="ARBA00007228"/>
    </source>
</evidence>
<feature type="domain" description="RNA 2-O ribose methyltransferase substrate binding" evidence="4">
    <location>
        <begin position="26"/>
        <end position="97"/>
    </location>
</feature>
<dbReference type="Pfam" id="PF22435">
    <property type="entry name" value="MRM3-like_sub_bind"/>
    <property type="match status" value="1"/>
</dbReference>
<dbReference type="SUPFAM" id="SSF55315">
    <property type="entry name" value="L30e-like"/>
    <property type="match status" value="1"/>
</dbReference>
<dbReference type="Gene3D" id="3.40.1280.10">
    <property type="match status" value="1"/>
</dbReference>
<comment type="caution">
    <text evidence="5">The sequence shown here is derived from an EMBL/GenBank/DDBJ whole genome shotgun (WGS) entry which is preliminary data.</text>
</comment>
<evidence type="ECO:0000259" key="4">
    <source>
        <dbReference type="SMART" id="SM00967"/>
    </source>
</evidence>
<dbReference type="Gene3D" id="3.30.1330.30">
    <property type="match status" value="1"/>
</dbReference>
<keyword evidence="6" id="KW-1185">Reference proteome</keyword>
<proteinExistence type="inferred from homology"/>
<dbReference type="InterPro" id="IPR029026">
    <property type="entry name" value="tRNA_m1G_MTases_N"/>
</dbReference>
<keyword evidence="3" id="KW-0808">Transferase</keyword>